<dbReference type="Proteomes" id="UP000318297">
    <property type="component" value="Unassembled WGS sequence"/>
</dbReference>
<proteinExistence type="predicted"/>
<dbReference type="AlphaFoldDB" id="A0A561E3N3"/>
<accession>A0A561E3N3</accession>
<reference evidence="2 3" key="1">
    <citation type="submission" date="2019-06" db="EMBL/GenBank/DDBJ databases">
        <title>Sequencing the genomes of 1000 actinobacteria strains.</title>
        <authorList>
            <person name="Klenk H.-P."/>
        </authorList>
    </citation>
    <scope>NUCLEOTIDE SEQUENCE [LARGE SCALE GENOMIC DNA]</scope>
    <source>
        <strain evidence="2 3">DSM 19560</strain>
    </source>
</reference>
<dbReference type="EMBL" id="VIVQ01000002">
    <property type="protein sequence ID" value="TWE10224.1"/>
    <property type="molecule type" value="Genomic_DNA"/>
</dbReference>
<evidence type="ECO:0000256" key="1">
    <source>
        <dbReference type="SAM" id="Phobius"/>
    </source>
</evidence>
<organism evidence="2 3">
    <name type="scientific">Rudaeicoccus suwonensis</name>
    <dbReference type="NCBI Taxonomy" id="657409"/>
    <lineage>
        <taxon>Bacteria</taxon>
        <taxon>Bacillati</taxon>
        <taxon>Actinomycetota</taxon>
        <taxon>Actinomycetes</taxon>
        <taxon>Micrococcales</taxon>
        <taxon>Dermacoccaceae</taxon>
        <taxon>Rudaeicoccus</taxon>
    </lineage>
</organism>
<keyword evidence="1" id="KW-0812">Transmembrane</keyword>
<comment type="caution">
    <text evidence="2">The sequence shown here is derived from an EMBL/GenBank/DDBJ whole genome shotgun (WGS) entry which is preliminary data.</text>
</comment>
<dbReference type="OrthoDB" id="3855258at2"/>
<sequence>MLKRASESRLLAIATGFVAAIVLLVLGVGGYHLLHKDDAPRPVGQADPGGRLAQQLRLTLKALPTSVHVFDIQQLAPRWDGCDDIRSTFGWDDVTVDASVDHVASPDAFVASVNRSLRAMGWTVTPPYGGGQWGWDKKLANGEEAELQLVGGPDARPSSPWDYQAVVAAATHPVSGC</sequence>
<keyword evidence="1" id="KW-0472">Membrane</keyword>
<keyword evidence="3" id="KW-1185">Reference proteome</keyword>
<keyword evidence="1" id="KW-1133">Transmembrane helix</keyword>
<evidence type="ECO:0000313" key="3">
    <source>
        <dbReference type="Proteomes" id="UP000318297"/>
    </source>
</evidence>
<gene>
    <name evidence="2" type="ORF">BKA23_2578</name>
</gene>
<evidence type="ECO:0000313" key="2">
    <source>
        <dbReference type="EMBL" id="TWE10224.1"/>
    </source>
</evidence>
<protein>
    <submittedName>
        <fullName evidence="2">Uncharacterized protein</fullName>
    </submittedName>
</protein>
<dbReference type="RefSeq" id="WP_145229025.1">
    <property type="nucleotide sequence ID" value="NZ_VIVQ01000002.1"/>
</dbReference>
<name>A0A561E3N3_9MICO</name>
<feature type="transmembrane region" description="Helical" evidence="1">
    <location>
        <begin position="12"/>
        <end position="34"/>
    </location>
</feature>